<evidence type="ECO:0000313" key="3">
    <source>
        <dbReference type="Proteomes" id="UP000521943"/>
    </source>
</evidence>
<gene>
    <name evidence="2" type="ORF">DFP72DRAFT_899790</name>
</gene>
<feature type="compositionally biased region" description="Basic and acidic residues" evidence="1">
    <location>
        <begin position="439"/>
        <end position="449"/>
    </location>
</feature>
<proteinExistence type="predicted"/>
<dbReference type="OrthoDB" id="3235609at2759"/>
<feature type="compositionally biased region" description="Basic residues" evidence="1">
    <location>
        <begin position="324"/>
        <end position="338"/>
    </location>
</feature>
<reference evidence="2 3" key="1">
    <citation type="submission" date="2020-07" db="EMBL/GenBank/DDBJ databases">
        <title>Comparative genomics of pyrophilous fungi reveals a link between fire events and developmental genes.</title>
        <authorList>
            <consortium name="DOE Joint Genome Institute"/>
            <person name="Steindorff A.S."/>
            <person name="Carver A."/>
            <person name="Calhoun S."/>
            <person name="Stillman K."/>
            <person name="Liu H."/>
            <person name="Lipzen A."/>
            <person name="Pangilinan J."/>
            <person name="Labutti K."/>
            <person name="Bruns T.D."/>
            <person name="Grigoriev I.V."/>
        </authorList>
    </citation>
    <scope>NUCLEOTIDE SEQUENCE [LARGE SCALE GENOMIC DNA]</scope>
    <source>
        <strain evidence="2 3">CBS 144469</strain>
    </source>
</reference>
<feature type="region of interest" description="Disordered" evidence="1">
    <location>
        <begin position="298"/>
        <end position="362"/>
    </location>
</feature>
<comment type="caution">
    <text evidence="2">The sequence shown here is derived from an EMBL/GenBank/DDBJ whole genome shotgun (WGS) entry which is preliminary data.</text>
</comment>
<dbReference type="AlphaFoldDB" id="A0A8H6M3I8"/>
<name>A0A8H6M3I8_9AGAR</name>
<protein>
    <submittedName>
        <fullName evidence="2">Uncharacterized protein</fullName>
    </submittedName>
</protein>
<feature type="compositionally biased region" description="Basic and acidic residues" evidence="1">
    <location>
        <begin position="314"/>
        <end position="323"/>
    </location>
</feature>
<feature type="region of interest" description="Disordered" evidence="1">
    <location>
        <begin position="439"/>
        <end position="493"/>
    </location>
</feature>
<dbReference type="EMBL" id="JACGCI010000035">
    <property type="protein sequence ID" value="KAF6754263.1"/>
    <property type="molecule type" value="Genomic_DNA"/>
</dbReference>
<dbReference type="Proteomes" id="UP000521943">
    <property type="component" value="Unassembled WGS sequence"/>
</dbReference>
<keyword evidence="3" id="KW-1185">Reference proteome</keyword>
<evidence type="ECO:0000256" key="1">
    <source>
        <dbReference type="SAM" id="MobiDB-lite"/>
    </source>
</evidence>
<organism evidence="2 3">
    <name type="scientific">Ephemerocybe angulata</name>
    <dbReference type="NCBI Taxonomy" id="980116"/>
    <lineage>
        <taxon>Eukaryota</taxon>
        <taxon>Fungi</taxon>
        <taxon>Dikarya</taxon>
        <taxon>Basidiomycota</taxon>
        <taxon>Agaricomycotina</taxon>
        <taxon>Agaricomycetes</taxon>
        <taxon>Agaricomycetidae</taxon>
        <taxon>Agaricales</taxon>
        <taxon>Agaricineae</taxon>
        <taxon>Psathyrellaceae</taxon>
        <taxon>Ephemerocybe</taxon>
    </lineage>
</organism>
<evidence type="ECO:0000313" key="2">
    <source>
        <dbReference type="EMBL" id="KAF6754263.1"/>
    </source>
</evidence>
<accession>A0A8H6M3I8</accession>
<sequence>MPTAYYQVGGLYGHIQSTGNASKWGDEKPLARALAGSHSVLRNAEGKIEMVLGIEVSGASYLLVTEDEASALRVQYRRDKPKWARDFQALSPIYFDGPDDLAKKLGKLKLRSNKKNANGHPDTSQANFGYVGIDGRTEGIPRGEFELNRVFYRVVRGALDLKKYGLPHDYALPESTRVCLLTFSIWEHGTDKEKLKNPKILDFAFGEVDLPSLQIKPGSSEYYVVKENSAHGSLKERVPFTDGPTETLHSLVIGERISAFLARGPGPTVLMVFDEAATRTALQLMGVSKELYGTSLRALLPRGSSTGRSNEPGPSRRGEYKNRRDGRRSRSPSPRRTHRDSPSQTYNARPKERNSHHPHHGQPVIIDVQQLYKCVRLGLSGPSPLKICSDLDVDTGKSSGAWGSALGLRVLLETWKAMASNVSVDEQTDYWLARPQRRTEAVGRGDRDAPQAAQFDPDADDYDPNDLPPQNPSARMGGTSGGPASDVSDYDSD</sequence>